<dbReference type="InterPro" id="IPR034660">
    <property type="entry name" value="DinB/YfiT-like"/>
</dbReference>
<dbReference type="RefSeq" id="WP_116611487.1">
    <property type="nucleotide sequence ID" value="NZ_QEOB01000008.1"/>
</dbReference>
<evidence type="ECO:0000256" key="1">
    <source>
        <dbReference type="ARBA" id="ARBA00008635"/>
    </source>
</evidence>
<name>A0ABX5KKZ0_9BURK</name>
<comment type="similarity">
    <text evidence="1">Belongs to the DinB family.</text>
</comment>
<keyword evidence="2" id="KW-0479">Metal-binding</keyword>
<evidence type="ECO:0000256" key="2">
    <source>
        <dbReference type="ARBA" id="ARBA00022723"/>
    </source>
</evidence>
<proteinExistence type="inferred from homology"/>
<dbReference type="Pfam" id="PF05163">
    <property type="entry name" value="DinB"/>
    <property type="match status" value="1"/>
</dbReference>
<gene>
    <name evidence="3" type="ORF">C7402_10849</name>
</gene>
<dbReference type="Proteomes" id="UP000245712">
    <property type="component" value="Unassembled WGS sequence"/>
</dbReference>
<reference evidence="3 4" key="1">
    <citation type="submission" date="2018-05" db="EMBL/GenBank/DDBJ databases">
        <title>Genomic Encyclopedia of Type Strains, Phase IV (KMG-V): Genome sequencing to study the core and pangenomes of soil and plant-associated prokaryotes.</title>
        <authorList>
            <person name="Whitman W."/>
        </authorList>
    </citation>
    <scope>NUCLEOTIDE SEQUENCE [LARGE SCALE GENOMIC DNA]</scope>
    <source>
        <strain evidence="3 4">SCZa-39</strain>
    </source>
</reference>
<evidence type="ECO:0000313" key="3">
    <source>
        <dbReference type="EMBL" id="PVX82676.1"/>
    </source>
</evidence>
<sequence>MVLRNERMLARYTQWANEVIYEVVAGLPQEDIVKTRDMTFGTLLRALGHGYAVGAIFKAHLEQRDHGFTARHIPDETTFHELRVMQRELDAWYASWIDRLSEVEAAQPLRFPYIGGGEGVMTRGEIGLHVVNHYTFHRGFVVETLRGLRQAVPATDITVYLRDHARQ</sequence>
<keyword evidence="4" id="KW-1185">Reference proteome</keyword>
<comment type="caution">
    <text evidence="3">The sequence shown here is derived from an EMBL/GenBank/DDBJ whole genome shotgun (WGS) entry which is preliminary data.</text>
</comment>
<dbReference type="PANTHER" id="PTHR37302:SF1">
    <property type="entry name" value="PROTEIN DINB"/>
    <property type="match status" value="1"/>
</dbReference>
<accession>A0ABX5KKZ0</accession>
<dbReference type="EMBL" id="QEOB01000008">
    <property type="protein sequence ID" value="PVX82676.1"/>
    <property type="molecule type" value="Genomic_DNA"/>
</dbReference>
<organism evidence="3 4">
    <name type="scientific">Paraburkholderia unamae</name>
    <dbReference type="NCBI Taxonomy" id="219649"/>
    <lineage>
        <taxon>Bacteria</taxon>
        <taxon>Pseudomonadati</taxon>
        <taxon>Pseudomonadota</taxon>
        <taxon>Betaproteobacteria</taxon>
        <taxon>Burkholderiales</taxon>
        <taxon>Burkholderiaceae</taxon>
        <taxon>Paraburkholderia</taxon>
    </lineage>
</organism>
<dbReference type="PANTHER" id="PTHR37302">
    <property type="entry name" value="SLR1116 PROTEIN"/>
    <property type="match status" value="1"/>
</dbReference>
<protein>
    <submittedName>
        <fullName evidence="3">Damage-inducible protein DinB</fullName>
    </submittedName>
</protein>
<dbReference type="Gene3D" id="1.20.120.450">
    <property type="entry name" value="dinb family like domain"/>
    <property type="match status" value="1"/>
</dbReference>
<dbReference type="SUPFAM" id="SSF109854">
    <property type="entry name" value="DinB/YfiT-like putative metalloenzymes"/>
    <property type="match status" value="1"/>
</dbReference>
<evidence type="ECO:0000313" key="4">
    <source>
        <dbReference type="Proteomes" id="UP000245712"/>
    </source>
</evidence>
<dbReference type="InterPro" id="IPR007837">
    <property type="entry name" value="DinB"/>
</dbReference>